<organism evidence="1 2">
    <name type="scientific">Dipteronia dyeriana</name>
    <dbReference type="NCBI Taxonomy" id="168575"/>
    <lineage>
        <taxon>Eukaryota</taxon>
        <taxon>Viridiplantae</taxon>
        <taxon>Streptophyta</taxon>
        <taxon>Embryophyta</taxon>
        <taxon>Tracheophyta</taxon>
        <taxon>Spermatophyta</taxon>
        <taxon>Magnoliopsida</taxon>
        <taxon>eudicotyledons</taxon>
        <taxon>Gunneridae</taxon>
        <taxon>Pentapetalae</taxon>
        <taxon>rosids</taxon>
        <taxon>malvids</taxon>
        <taxon>Sapindales</taxon>
        <taxon>Sapindaceae</taxon>
        <taxon>Hippocastanoideae</taxon>
        <taxon>Acereae</taxon>
        <taxon>Dipteronia</taxon>
    </lineage>
</organism>
<sequence>MVVDDHRISNPTRVKKGIYEFFKNHFKNILWKRLTIKDLERPFIEEEVWAAVNGCDGNKALGPDGLNLNFVKVNWAVIKVDFMNFIRGFHKDGGIVKVINNTFIALIPKCGTPETILDFRPRILENSMYKILSRVLGNRLKVVMGGIICE</sequence>
<gene>
    <name evidence="1" type="ORF">Ddye_013992</name>
</gene>
<name>A0AAD9X748_9ROSI</name>
<evidence type="ECO:0000313" key="2">
    <source>
        <dbReference type="Proteomes" id="UP001280121"/>
    </source>
</evidence>
<keyword evidence="2" id="KW-1185">Reference proteome</keyword>
<dbReference type="PANTHER" id="PTHR46890">
    <property type="entry name" value="NON-LTR RETROLELEMENT REVERSE TRANSCRIPTASE-LIKE PROTEIN-RELATED"/>
    <property type="match status" value="1"/>
</dbReference>
<proteinExistence type="predicted"/>
<dbReference type="PANTHER" id="PTHR46890:SF1">
    <property type="entry name" value="REVERSE TRANSCRIPTASE DOMAIN-CONTAINING PROTEIN"/>
    <property type="match status" value="1"/>
</dbReference>
<reference evidence="1" key="1">
    <citation type="journal article" date="2023" name="Plant J.">
        <title>Genome sequences and population genomics provide insights into the demographic history, inbreeding, and mutation load of two 'living fossil' tree species of Dipteronia.</title>
        <authorList>
            <person name="Feng Y."/>
            <person name="Comes H.P."/>
            <person name="Chen J."/>
            <person name="Zhu S."/>
            <person name="Lu R."/>
            <person name="Zhang X."/>
            <person name="Li P."/>
            <person name="Qiu J."/>
            <person name="Olsen K.M."/>
            <person name="Qiu Y."/>
        </authorList>
    </citation>
    <scope>NUCLEOTIDE SEQUENCE</scope>
    <source>
        <strain evidence="1">KIB01</strain>
    </source>
</reference>
<dbReference type="AlphaFoldDB" id="A0AAD9X748"/>
<dbReference type="EMBL" id="JANJYI010000004">
    <property type="protein sequence ID" value="KAK2654136.1"/>
    <property type="molecule type" value="Genomic_DNA"/>
</dbReference>
<evidence type="ECO:0000313" key="1">
    <source>
        <dbReference type="EMBL" id="KAK2654136.1"/>
    </source>
</evidence>
<comment type="caution">
    <text evidence="1">The sequence shown here is derived from an EMBL/GenBank/DDBJ whole genome shotgun (WGS) entry which is preliminary data.</text>
</comment>
<dbReference type="InterPro" id="IPR052343">
    <property type="entry name" value="Retrotransposon-Effector_Assoc"/>
</dbReference>
<accession>A0AAD9X748</accession>
<protein>
    <submittedName>
        <fullName evidence="1">Uncharacterized protein</fullName>
    </submittedName>
</protein>
<dbReference type="Proteomes" id="UP001280121">
    <property type="component" value="Unassembled WGS sequence"/>
</dbReference>